<accession>A0ACC0ZU83</accession>
<reference evidence="2" key="1">
    <citation type="journal article" date="2023" name="G3 (Bethesda)">
        <title>Genome assembly and association tests identify interacting loci associated with vigor, precocity, and sex in interspecific pistachio rootstocks.</title>
        <authorList>
            <person name="Palmer W."/>
            <person name="Jacygrad E."/>
            <person name="Sagayaradj S."/>
            <person name="Cavanaugh K."/>
            <person name="Han R."/>
            <person name="Bertier L."/>
            <person name="Beede B."/>
            <person name="Kafkas S."/>
            <person name="Golino D."/>
            <person name="Preece J."/>
            <person name="Michelmore R."/>
        </authorList>
    </citation>
    <scope>NUCLEOTIDE SEQUENCE [LARGE SCALE GENOMIC DNA]</scope>
</reference>
<dbReference type="EMBL" id="CM047910">
    <property type="protein sequence ID" value="KAJ0075617.1"/>
    <property type="molecule type" value="Genomic_DNA"/>
</dbReference>
<comment type="caution">
    <text evidence="1">The sequence shown here is derived from an EMBL/GenBank/DDBJ whole genome shotgun (WGS) entry which is preliminary data.</text>
</comment>
<sequence length="338" mass="38037">MLTPSRSKTRHATSLSSSATQNGGGEKHPREIISQSQRGQGQEHKTRAEPQVEIQERGEIFFFYRPKVDKKEAHSVNDVQRLYLVLQPESGEKSVEEKQEQESGKEGLKKGETGSVGNQGGHGSQEVNIEKEPLLRFIVIGRKSLPDPSQKSRPYWGFVEIVTTKIEDVKTALKGGTEYHLISRAVGEGVYRILRHSLGKKMHTHLIYKLEFPPESKQNEPQESLNIEREGSFLIQIKNPDQHGSSQFRGLQNKRRAVFPAHLQGRFGQKRYFPADPPDFLNYEGCEFLLIAASDDIEEELGLELETEEGEANECCSDLVKTFGETASTSALFQGTWV</sequence>
<organism evidence="1 2">
    <name type="scientific">Pistacia atlantica</name>
    <dbReference type="NCBI Taxonomy" id="434234"/>
    <lineage>
        <taxon>Eukaryota</taxon>
        <taxon>Viridiplantae</taxon>
        <taxon>Streptophyta</taxon>
        <taxon>Embryophyta</taxon>
        <taxon>Tracheophyta</taxon>
        <taxon>Spermatophyta</taxon>
        <taxon>Magnoliopsida</taxon>
        <taxon>eudicotyledons</taxon>
        <taxon>Gunneridae</taxon>
        <taxon>Pentapetalae</taxon>
        <taxon>rosids</taxon>
        <taxon>malvids</taxon>
        <taxon>Sapindales</taxon>
        <taxon>Anacardiaceae</taxon>
        <taxon>Pistacia</taxon>
    </lineage>
</organism>
<proteinExistence type="predicted"/>
<evidence type="ECO:0000313" key="2">
    <source>
        <dbReference type="Proteomes" id="UP001164250"/>
    </source>
</evidence>
<name>A0ACC0ZU83_9ROSI</name>
<dbReference type="Proteomes" id="UP001164250">
    <property type="component" value="Chromosome 15"/>
</dbReference>
<protein>
    <submittedName>
        <fullName evidence="1">Uncharacterized protein</fullName>
    </submittedName>
</protein>
<keyword evidence="2" id="KW-1185">Reference proteome</keyword>
<evidence type="ECO:0000313" key="1">
    <source>
        <dbReference type="EMBL" id="KAJ0075617.1"/>
    </source>
</evidence>
<gene>
    <name evidence="1" type="ORF">Patl1_35152</name>
</gene>